<gene>
    <name evidence="10" type="ORF">SAMN05216370_0772</name>
</gene>
<dbReference type="SUPFAM" id="SSF144091">
    <property type="entry name" value="Rhomboid-like"/>
    <property type="match status" value="1"/>
</dbReference>
<dbReference type="PANTHER" id="PTHR43066">
    <property type="entry name" value="RHOMBOID-RELATED PROTEIN"/>
    <property type="match status" value="1"/>
</dbReference>
<evidence type="ECO:0000256" key="8">
    <source>
        <dbReference type="SAM" id="Phobius"/>
    </source>
</evidence>
<dbReference type="RefSeq" id="WP_090248553.1">
    <property type="nucleotide sequence ID" value="NZ_FMTL01000001.1"/>
</dbReference>
<dbReference type="AlphaFoldDB" id="A0AB37Z3T1"/>
<evidence type="ECO:0000256" key="2">
    <source>
        <dbReference type="ARBA" id="ARBA00009045"/>
    </source>
</evidence>
<dbReference type="Proteomes" id="UP000242418">
    <property type="component" value="Unassembled WGS sequence"/>
</dbReference>
<evidence type="ECO:0000313" key="11">
    <source>
        <dbReference type="Proteomes" id="UP000242418"/>
    </source>
</evidence>
<feature type="transmembrane region" description="Helical" evidence="8">
    <location>
        <begin position="135"/>
        <end position="154"/>
    </location>
</feature>
<dbReference type="Pfam" id="PF01694">
    <property type="entry name" value="Rhomboid"/>
    <property type="match status" value="1"/>
</dbReference>
<name>A0AB37Z3T1_9PSED</name>
<evidence type="ECO:0000256" key="4">
    <source>
        <dbReference type="ARBA" id="ARBA00022692"/>
    </source>
</evidence>
<comment type="caution">
    <text evidence="10">The sequence shown here is derived from an EMBL/GenBank/DDBJ whole genome shotgun (WGS) entry which is preliminary data.</text>
</comment>
<feature type="transmembrane region" description="Helical" evidence="8">
    <location>
        <begin position="109"/>
        <end position="128"/>
    </location>
</feature>
<reference evidence="10 11" key="1">
    <citation type="submission" date="2016-10" db="EMBL/GenBank/DDBJ databases">
        <authorList>
            <person name="Varghese N."/>
            <person name="Submissions S."/>
        </authorList>
    </citation>
    <scope>NUCLEOTIDE SEQUENCE [LARGE SCALE GENOMIC DNA]</scope>
    <source>
        <strain evidence="10 11">DSM 17833</strain>
    </source>
</reference>
<feature type="transmembrane region" description="Helical" evidence="8">
    <location>
        <begin position="160"/>
        <end position="179"/>
    </location>
</feature>
<dbReference type="InterPro" id="IPR022764">
    <property type="entry name" value="Peptidase_S54_rhomboid_dom"/>
</dbReference>
<proteinExistence type="inferred from homology"/>
<dbReference type="PANTHER" id="PTHR43066:SF1">
    <property type="entry name" value="RHOMBOID PROTEIN 2"/>
    <property type="match status" value="1"/>
</dbReference>
<sequence>MKTWLLVRLQLLLGIALLMLLLQVGNSLSGYSLNIWGVIPRRVESLPGIIFAPWLHGGWAHLLSNLSGLLVLGLLALLESRRDFIKASVVILLGSGLLVWVFGREGIHVGASGWLFGLWSLLLARAWFRSSWLDLLLAVLVLLLNGGWVFGLLPQQGISFEYHLAGALCGALYAAWRYAPRRRQQGG</sequence>
<keyword evidence="11" id="KW-1185">Reference proteome</keyword>
<evidence type="ECO:0000256" key="7">
    <source>
        <dbReference type="ARBA" id="ARBA00023136"/>
    </source>
</evidence>
<feature type="transmembrane region" description="Helical" evidence="8">
    <location>
        <begin position="84"/>
        <end position="103"/>
    </location>
</feature>
<keyword evidence="7 8" id="KW-0472">Membrane</keyword>
<dbReference type="Gene3D" id="1.20.1540.10">
    <property type="entry name" value="Rhomboid-like"/>
    <property type="match status" value="1"/>
</dbReference>
<evidence type="ECO:0000259" key="9">
    <source>
        <dbReference type="Pfam" id="PF01694"/>
    </source>
</evidence>
<organism evidence="10 11">
    <name type="scientific">Pseudomonas peli</name>
    <dbReference type="NCBI Taxonomy" id="592361"/>
    <lineage>
        <taxon>Bacteria</taxon>
        <taxon>Pseudomonadati</taxon>
        <taxon>Pseudomonadota</taxon>
        <taxon>Gammaproteobacteria</taxon>
        <taxon>Pseudomonadales</taxon>
        <taxon>Pseudomonadaceae</taxon>
        <taxon>Pseudomonas</taxon>
    </lineage>
</organism>
<dbReference type="GO" id="GO:0006508">
    <property type="term" value="P:proteolysis"/>
    <property type="evidence" value="ECO:0007669"/>
    <property type="project" value="UniProtKB-KW"/>
</dbReference>
<comment type="subcellular location">
    <subcellularLocation>
        <location evidence="1">Membrane</location>
        <topology evidence="1">Multi-pass membrane protein</topology>
    </subcellularLocation>
</comment>
<evidence type="ECO:0000256" key="1">
    <source>
        <dbReference type="ARBA" id="ARBA00004141"/>
    </source>
</evidence>
<dbReference type="InterPro" id="IPR035952">
    <property type="entry name" value="Rhomboid-like_sf"/>
</dbReference>
<evidence type="ECO:0000313" key="10">
    <source>
        <dbReference type="EMBL" id="SCW37317.1"/>
    </source>
</evidence>
<keyword evidence="5" id="KW-0378">Hydrolase</keyword>
<evidence type="ECO:0000256" key="3">
    <source>
        <dbReference type="ARBA" id="ARBA00022670"/>
    </source>
</evidence>
<comment type="similarity">
    <text evidence="2">Belongs to the peptidase S54 family.</text>
</comment>
<feature type="transmembrane region" description="Helical" evidence="8">
    <location>
        <begin position="54"/>
        <end position="77"/>
    </location>
</feature>
<keyword evidence="4 8" id="KW-0812">Transmembrane</keyword>
<keyword evidence="6 8" id="KW-1133">Transmembrane helix</keyword>
<protein>
    <submittedName>
        <fullName evidence="10">Membrane associated serine protease, rhomboid family</fullName>
    </submittedName>
</protein>
<evidence type="ECO:0000256" key="5">
    <source>
        <dbReference type="ARBA" id="ARBA00022801"/>
    </source>
</evidence>
<accession>A0AB37Z3T1</accession>
<dbReference type="EMBL" id="FMTL01000001">
    <property type="protein sequence ID" value="SCW37317.1"/>
    <property type="molecule type" value="Genomic_DNA"/>
</dbReference>
<feature type="domain" description="Peptidase S54 rhomboid" evidence="9">
    <location>
        <begin position="48"/>
        <end position="176"/>
    </location>
</feature>
<dbReference type="GO" id="GO:0016020">
    <property type="term" value="C:membrane"/>
    <property type="evidence" value="ECO:0007669"/>
    <property type="project" value="UniProtKB-SubCell"/>
</dbReference>
<evidence type="ECO:0000256" key="6">
    <source>
        <dbReference type="ARBA" id="ARBA00022989"/>
    </source>
</evidence>
<dbReference type="GO" id="GO:0004252">
    <property type="term" value="F:serine-type endopeptidase activity"/>
    <property type="evidence" value="ECO:0007669"/>
    <property type="project" value="InterPro"/>
</dbReference>
<keyword evidence="3 10" id="KW-0645">Protease</keyword>